<keyword evidence="2" id="KW-1185">Reference proteome</keyword>
<protein>
    <submittedName>
        <fullName evidence="1">Uncharacterized protein</fullName>
    </submittedName>
</protein>
<organism evidence="1 2">
    <name type="scientific">Caerostris darwini</name>
    <dbReference type="NCBI Taxonomy" id="1538125"/>
    <lineage>
        <taxon>Eukaryota</taxon>
        <taxon>Metazoa</taxon>
        <taxon>Ecdysozoa</taxon>
        <taxon>Arthropoda</taxon>
        <taxon>Chelicerata</taxon>
        <taxon>Arachnida</taxon>
        <taxon>Araneae</taxon>
        <taxon>Araneomorphae</taxon>
        <taxon>Entelegynae</taxon>
        <taxon>Araneoidea</taxon>
        <taxon>Araneidae</taxon>
        <taxon>Caerostris</taxon>
    </lineage>
</organism>
<name>A0AAV4WVJ5_9ARAC</name>
<comment type="caution">
    <text evidence="1">The sequence shown here is derived from an EMBL/GenBank/DDBJ whole genome shotgun (WGS) entry which is preliminary data.</text>
</comment>
<dbReference type="AlphaFoldDB" id="A0AAV4WVJ5"/>
<gene>
    <name evidence="1" type="ORF">CDAR_303561</name>
</gene>
<accession>A0AAV4WVJ5</accession>
<dbReference type="Proteomes" id="UP001054837">
    <property type="component" value="Unassembled WGS sequence"/>
</dbReference>
<sequence>MGLISFHDTRYSNQAEAKPSTIYAKPPLKRLIEGNGIRATHKGDHPGWPMRGMGVIYRQGAPGVYRMVPPNWIYSPHRTEILHFQWPFG</sequence>
<reference evidence="1 2" key="1">
    <citation type="submission" date="2021-06" db="EMBL/GenBank/DDBJ databases">
        <title>Caerostris darwini draft genome.</title>
        <authorList>
            <person name="Kono N."/>
            <person name="Arakawa K."/>
        </authorList>
    </citation>
    <scope>NUCLEOTIDE SEQUENCE [LARGE SCALE GENOMIC DNA]</scope>
</reference>
<evidence type="ECO:0000313" key="1">
    <source>
        <dbReference type="EMBL" id="GIY86772.1"/>
    </source>
</evidence>
<proteinExistence type="predicted"/>
<evidence type="ECO:0000313" key="2">
    <source>
        <dbReference type="Proteomes" id="UP001054837"/>
    </source>
</evidence>
<dbReference type="EMBL" id="BPLQ01015243">
    <property type="protein sequence ID" value="GIY86772.1"/>
    <property type="molecule type" value="Genomic_DNA"/>
</dbReference>